<feature type="transmembrane region" description="Helical" evidence="8">
    <location>
        <begin position="18"/>
        <end position="44"/>
    </location>
</feature>
<evidence type="ECO:0000313" key="9">
    <source>
        <dbReference type="EMBL" id="RCN38365.1"/>
    </source>
</evidence>
<dbReference type="GO" id="GO:0004930">
    <property type="term" value="F:G protein-coupled receptor activity"/>
    <property type="evidence" value="ECO:0007669"/>
    <property type="project" value="UniProtKB-KW"/>
</dbReference>
<evidence type="ECO:0000256" key="5">
    <source>
        <dbReference type="ARBA" id="ARBA00023170"/>
    </source>
</evidence>
<dbReference type="PANTHER" id="PTHR32546:SF26">
    <property type="entry name" value="SMOG, ISOFORM D"/>
    <property type="match status" value="1"/>
</dbReference>
<dbReference type="STRING" id="29170.A0A368G5V0"/>
<sequence>LLCVCRYSIRNSAHSDTLFTISFVQLQLTVSVNIVIIIAPKFYLVSGESTRRSMTLGGHSGRAHPSLAKLRDNILNGTIDFAEVPIADMNPEDIRVSFLSFFLFSRKTPVRTYRLVLIFATIFHA</sequence>
<evidence type="ECO:0000256" key="3">
    <source>
        <dbReference type="ARBA" id="ARBA00022475"/>
    </source>
</evidence>
<accession>A0A368G5V0</accession>
<dbReference type="Proteomes" id="UP000252519">
    <property type="component" value="Unassembled WGS sequence"/>
</dbReference>
<evidence type="ECO:0008006" key="11">
    <source>
        <dbReference type="Google" id="ProtNLM"/>
    </source>
</evidence>
<keyword evidence="4" id="KW-0297">G-protein coupled receptor</keyword>
<evidence type="ECO:0000256" key="1">
    <source>
        <dbReference type="ARBA" id="ARBA00004651"/>
    </source>
</evidence>
<proteinExistence type="inferred from homology"/>
<keyword evidence="3" id="KW-1003">Cell membrane</keyword>
<comment type="caution">
    <text evidence="9">The sequence shown here is derived from an EMBL/GenBank/DDBJ whole genome shotgun (WGS) entry which is preliminary data.</text>
</comment>
<reference evidence="9 10" key="1">
    <citation type="submission" date="2014-10" db="EMBL/GenBank/DDBJ databases">
        <title>Draft genome of the hookworm Ancylostoma caninum.</title>
        <authorList>
            <person name="Mitreva M."/>
        </authorList>
    </citation>
    <scope>NUCLEOTIDE SEQUENCE [LARGE SCALE GENOMIC DNA]</scope>
    <source>
        <strain evidence="9 10">Baltimore</strain>
    </source>
</reference>
<keyword evidence="8" id="KW-0812">Transmembrane</keyword>
<feature type="non-terminal residue" evidence="9">
    <location>
        <position position="1"/>
    </location>
</feature>
<dbReference type="EMBL" id="JOJR01000405">
    <property type="protein sequence ID" value="RCN38365.1"/>
    <property type="molecule type" value="Genomic_DNA"/>
</dbReference>
<evidence type="ECO:0000256" key="8">
    <source>
        <dbReference type="SAM" id="Phobius"/>
    </source>
</evidence>
<evidence type="ECO:0000313" key="10">
    <source>
        <dbReference type="Proteomes" id="UP000252519"/>
    </source>
</evidence>
<dbReference type="PANTHER" id="PTHR32546">
    <property type="entry name" value="G-PROTEIN COUPLED RECEPTOR 158-RELATED"/>
    <property type="match status" value="1"/>
</dbReference>
<evidence type="ECO:0000256" key="7">
    <source>
        <dbReference type="ARBA" id="ARBA00023224"/>
    </source>
</evidence>
<dbReference type="GO" id="GO:0005886">
    <property type="term" value="C:plasma membrane"/>
    <property type="evidence" value="ECO:0007669"/>
    <property type="project" value="UniProtKB-SubCell"/>
</dbReference>
<keyword evidence="8" id="KW-0472">Membrane</keyword>
<evidence type="ECO:0000256" key="4">
    <source>
        <dbReference type="ARBA" id="ARBA00023040"/>
    </source>
</evidence>
<protein>
    <recommendedName>
        <fullName evidence="11">G-protein coupled receptors family 3 profile domain-containing protein</fullName>
    </recommendedName>
</protein>
<keyword evidence="7" id="KW-0807">Transducer</keyword>
<keyword evidence="8" id="KW-1133">Transmembrane helix</keyword>
<comment type="subcellular location">
    <subcellularLocation>
        <location evidence="1">Cell membrane</location>
        <topology evidence="1">Multi-pass membrane protein</topology>
    </subcellularLocation>
</comment>
<dbReference type="InterPro" id="IPR043458">
    <property type="entry name" value="GPR158/179"/>
</dbReference>
<organism evidence="9 10">
    <name type="scientific">Ancylostoma caninum</name>
    <name type="common">Dog hookworm</name>
    <dbReference type="NCBI Taxonomy" id="29170"/>
    <lineage>
        <taxon>Eukaryota</taxon>
        <taxon>Metazoa</taxon>
        <taxon>Ecdysozoa</taxon>
        <taxon>Nematoda</taxon>
        <taxon>Chromadorea</taxon>
        <taxon>Rhabditida</taxon>
        <taxon>Rhabditina</taxon>
        <taxon>Rhabditomorpha</taxon>
        <taxon>Strongyloidea</taxon>
        <taxon>Ancylostomatidae</taxon>
        <taxon>Ancylostomatinae</taxon>
        <taxon>Ancylostoma</taxon>
    </lineage>
</organism>
<keyword evidence="5" id="KW-0675">Receptor</keyword>
<evidence type="ECO:0000256" key="6">
    <source>
        <dbReference type="ARBA" id="ARBA00023180"/>
    </source>
</evidence>
<gene>
    <name evidence="9" type="ORF">ANCCAN_15724</name>
</gene>
<name>A0A368G5V0_ANCCA</name>
<comment type="similarity">
    <text evidence="2">Belongs to the G-protein coupled receptor 3 family.</text>
</comment>
<keyword evidence="10" id="KW-1185">Reference proteome</keyword>
<keyword evidence="6" id="KW-0325">Glycoprotein</keyword>
<evidence type="ECO:0000256" key="2">
    <source>
        <dbReference type="ARBA" id="ARBA00007242"/>
    </source>
</evidence>
<dbReference type="OrthoDB" id="5823771at2759"/>
<dbReference type="AlphaFoldDB" id="A0A368G5V0"/>